<evidence type="ECO:0000256" key="4">
    <source>
        <dbReference type="ARBA" id="ARBA00023136"/>
    </source>
</evidence>
<keyword evidence="2 5" id="KW-0812">Transmembrane</keyword>
<name>A0ABP6ZKC2_9ACTN</name>
<comment type="subcellular location">
    <subcellularLocation>
        <location evidence="1">Membrane</location>
        <topology evidence="1">Multi-pass membrane protein</topology>
    </subcellularLocation>
</comment>
<evidence type="ECO:0000256" key="2">
    <source>
        <dbReference type="ARBA" id="ARBA00022692"/>
    </source>
</evidence>
<sequence>MDGVNANEAISKTVPKGRVAGKALWVVQVVLGLDFIIGGSLKLLGVPSMVNLFGRIGAGQWFRYVVGSLELAGGIGVLIPALGGLAALGLVSLLTAATFTNAFIVDDPPWAPLFWLVVAAIVAWRRWPRTKMLFSGLRRRRVGLP</sequence>
<evidence type="ECO:0008006" key="8">
    <source>
        <dbReference type="Google" id="ProtNLM"/>
    </source>
</evidence>
<organism evidence="6 7">
    <name type="scientific">Nonomuraea rosea</name>
    <dbReference type="NCBI Taxonomy" id="638574"/>
    <lineage>
        <taxon>Bacteria</taxon>
        <taxon>Bacillati</taxon>
        <taxon>Actinomycetota</taxon>
        <taxon>Actinomycetes</taxon>
        <taxon>Streptosporangiales</taxon>
        <taxon>Streptosporangiaceae</taxon>
        <taxon>Nonomuraea</taxon>
    </lineage>
</organism>
<keyword evidence="4 5" id="KW-0472">Membrane</keyword>
<dbReference type="Proteomes" id="UP001500630">
    <property type="component" value="Unassembled WGS sequence"/>
</dbReference>
<evidence type="ECO:0000313" key="7">
    <source>
        <dbReference type="Proteomes" id="UP001500630"/>
    </source>
</evidence>
<proteinExistence type="predicted"/>
<keyword evidence="7" id="KW-1185">Reference proteome</keyword>
<gene>
    <name evidence="6" type="ORF">GCM10022419_112260</name>
</gene>
<dbReference type="EMBL" id="BAABDQ010000044">
    <property type="protein sequence ID" value="GAA3608856.1"/>
    <property type="molecule type" value="Genomic_DNA"/>
</dbReference>
<protein>
    <recommendedName>
        <fullName evidence="8">DoxX family protein</fullName>
    </recommendedName>
</protein>
<reference evidence="7" key="1">
    <citation type="journal article" date="2019" name="Int. J. Syst. Evol. Microbiol.">
        <title>The Global Catalogue of Microorganisms (GCM) 10K type strain sequencing project: providing services to taxonomists for standard genome sequencing and annotation.</title>
        <authorList>
            <consortium name="The Broad Institute Genomics Platform"/>
            <consortium name="The Broad Institute Genome Sequencing Center for Infectious Disease"/>
            <person name="Wu L."/>
            <person name="Ma J."/>
        </authorList>
    </citation>
    <scope>NUCLEOTIDE SEQUENCE [LARGE SCALE GENOMIC DNA]</scope>
    <source>
        <strain evidence="7">JCM 17326</strain>
    </source>
</reference>
<accession>A0ABP6ZKC2</accession>
<comment type="caution">
    <text evidence="6">The sequence shown here is derived from an EMBL/GenBank/DDBJ whole genome shotgun (WGS) entry which is preliminary data.</text>
</comment>
<evidence type="ECO:0000256" key="1">
    <source>
        <dbReference type="ARBA" id="ARBA00004141"/>
    </source>
</evidence>
<keyword evidence="3 5" id="KW-1133">Transmembrane helix</keyword>
<evidence type="ECO:0000256" key="3">
    <source>
        <dbReference type="ARBA" id="ARBA00022989"/>
    </source>
</evidence>
<dbReference type="Pfam" id="PF13564">
    <property type="entry name" value="DoxX_2"/>
    <property type="match status" value="1"/>
</dbReference>
<dbReference type="InterPro" id="IPR032808">
    <property type="entry name" value="DoxX"/>
</dbReference>
<feature type="transmembrane region" description="Helical" evidence="5">
    <location>
        <begin position="110"/>
        <end position="127"/>
    </location>
</feature>
<evidence type="ECO:0000256" key="5">
    <source>
        <dbReference type="SAM" id="Phobius"/>
    </source>
</evidence>
<feature type="transmembrane region" description="Helical" evidence="5">
    <location>
        <begin position="23"/>
        <end position="41"/>
    </location>
</feature>
<evidence type="ECO:0000313" key="6">
    <source>
        <dbReference type="EMBL" id="GAA3608856.1"/>
    </source>
</evidence>